<dbReference type="RefSeq" id="WP_068831106.1">
    <property type="nucleotide sequence ID" value="NZ_JBHSMX010000011.1"/>
</dbReference>
<comment type="similarity">
    <text evidence="1">Belongs to the LDH2/MDH2 oxidoreductase family.</text>
</comment>
<dbReference type="InterPro" id="IPR036111">
    <property type="entry name" value="Mal/L-sulfo/L-lacto_DH-like_sf"/>
</dbReference>
<dbReference type="InterPro" id="IPR043144">
    <property type="entry name" value="Mal/L-sulf/L-lact_DH-like_ah"/>
</dbReference>
<dbReference type="EMBL" id="JBHSMX010000011">
    <property type="protein sequence ID" value="MFC5520801.1"/>
    <property type="molecule type" value="Genomic_DNA"/>
</dbReference>
<dbReference type="InterPro" id="IPR043143">
    <property type="entry name" value="Mal/L-sulf/L-lact_DH-like_NADP"/>
</dbReference>
<evidence type="ECO:0000313" key="3">
    <source>
        <dbReference type="EMBL" id="MFC5520801.1"/>
    </source>
</evidence>
<dbReference type="PANTHER" id="PTHR11091">
    <property type="entry name" value="OXIDOREDUCTASE-RELATED"/>
    <property type="match status" value="1"/>
</dbReference>
<gene>
    <name evidence="3" type="ORF">ACFPP7_07690</name>
</gene>
<dbReference type="PANTHER" id="PTHR11091:SF0">
    <property type="entry name" value="MALATE DEHYDROGENASE"/>
    <property type="match status" value="1"/>
</dbReference>
<protein>
    <submittedName>
        <fullName evidence="3">Ldh family oxidoreductase</fullName>
    </submittedName>
</protein>
<reference evidence="4" key="1">
    <citation type="journal article" date="2019" name="Int. J. Syst. Evol. Microbiol.">
        <title>The Global Catalogue of Microorganisms (GCM) 10K type strain sequencing project: providing services to taxonomists for standard genome sequencing and annotation.</title>
        <authorList>
            <consortium name="The Broad Institute Genomics Platform"/>
            <consortium name="The Broad Institute Genome Sequencing Center for Infectious Disease"/>
            <person name="Wu L."/>
            <person name="Ma J."/>
        </authorList>
    </citation>
    <scope>NUCLEOTIDE SEQUENCE [LARGE SCALE GENOMIC DNA]</scope>
    <source>
        <strain evidence="4">CGMCC 4.7277</strain>
    </source>
</reference>
<evidence type="ECO:0000313" key="4">
    <source>
        <dbReference type="Proteomes" id="UP001596084"/>
    </source>
</evidence>
<evidence type="ECO:0000256" key="1">
    <source>
        <dbReference type="ARBA" id="ARBA00006056"/>
    </source>
</evidence>
<evidence type="ECO:0000256" key="2">
    <source>
        <dbReference type="ARBA" id="ARBA00023002"/>
    </source>
</evidence>
<dbReference type="Pfam" id="PF02615">
    <property type="entry name" value="Ldh_2"/>
    <property type="match status" value="1"/>
</dbReference>
<proteinExistence type="inferred from homology"/>
<keyword evidence="2" id="KW-0560">Oxidoreductase</keyword>
<dbReference type="Proteomes" id="UP001596084">
    <property type="component" value="Unassembled WGS sequence"/>
</dbReference>
<keyword evidence="4" id="KW-1185">Reference proteome</keyword>
<name>A0ABW0Q7I1_9BURK</name>
<dbReference type="SUPFAM" id="SSF89733">
    <property type="entry name" value="L-sulfolactate dehydrogenase-like"/>
    <property type="match status" value="1"/>
</dbReference>
<dbReference type="Gene3D" id="3.30.1370.60">
    <property type="entry name" value="Hypothetical oxidoreductase yiak, domain 2"/>
    <property type="match status" value="1"/>
</dbReference>
<sequence>MSALAPVDHHDLHSFTVMLLEAAGLNPAQAVQVADVLIWADLRGTGSHGVSRLPLYLRWLASGEMRRDASIEVVLQLPAFAMLDAGRGPGAVGMGKAVEQSIQLARDGGVGIALLRNTTHTGALGYYTQAIAAQGLVGMAVVASGPMMGYHGAARPAVSTSPISIAAPRGAGVEPLVFDMATSVVSLGKLMQVRKAGQAIPAGWALDAHGQLTTDADAAVMPAPLGGPKGSGLALMVEVLASILSGNPILAPGLSAPPGSQPQFQNAFVLALDVARIDAGGHFFGDMEDLVTQIKKLPVAHGMPEVLLPGERGTRESRSRQAAGIMLPPSVRDELALVARSFDVKLPW</sequence>
<accession>A0ABW0Q7I1</accession>
<dbReference type="Gene3D" id="1.10.1530.10">
    <property type="match status" value="1"/>
</dbReference>
<organism evidence="3 4">
    <name type="scientific">Polaromonas jejuensis</name>
    <dbReference type="NCBI Taxonomy" id="457502"/>
    <lineage>
        <taxon>Bacteria</taxon>
        <taxon>Pseudomonadati</taxon>
        <taxon>Pseudomonadota</taxon>
        <taxon>Betaproteobacteria</taxon>
        <taxon>Burkholderiales</taxon>
        <taxon>Comamonadaceae</taxon>
        <taxon>Polaromonas</taxon>
    </lineage>
</organism>
<comment type="caution">
    <text evidence="3">The sequence shown here is derived from an EMBL/GenBank/DDBJ whole genome shotgun (WGS) entry which is preliminary data.</text>
</comment>
<dbReference type="InterPro" id="IPR003767">
    <property type="entry name" value="Malate/L-lactate_DH-like"/>
</dbReference>